<sequence length="108" mass="12285">MADQQTVEGSSTSNDSGGSSESTVVLNIKTLDSQTYTFNVDKNVNFVTYSVSVASYAEKEYLLPCLFSYMWSFLKFMLLLKSDFFPFMLVRNNILKCRDLFSNKSLLI</sequence>
<organism evidence="2">
    <name type="scientific">Solanum chacoense</name>
    <name type="common">Chaco potato</name>
    <dbReference type="NCBI Taxonomy" id="4108"/>
    <lineage>
        <taxon>Eukaryota</taxon>
        <taxon>Viridiplantae</taxon>
        <taxon>Streptophyta</taxon>
        <taxon>Embryophyta</taxon>
        <taxon>Tracheophyta</taxon>
        <taxon>Spermatophyta</taxon>
        <taxon>Magnoliopsida</taxon>
        <taxon>eudicotyledons</taxon>
        <taxon>Gunneridae</taxon>
        <taxon>Pentapetalae</taxon>
        <taxon>asterids</taxon>
        <taxon>lamiids</taxon>
        <taxon>Solanales</taxon>
        <taxon>Solanaceae</taxon>
        <taxon>Solanoideae</taxon>
        <taxon>Solaneae</taxon>
        <taxon>Solanum</taxon>
    </lineage>
</organism>
<dbReference type="AlphaFoldDB" id="A0A0V0IAI1"/>
<name>A0A0V0IAI1_SOLCH</name>
<reference evidence="2" key="1">
    <citation type="submission" date="2015-12" db="EMBL/GenBank/DDBJ databases">
        <title>Gene expression during late stages of embryo sac development: a critical building block for successful pollen-pistil interactions.</title>
        <authorList>
            <person name="Liu Y."/>
            <person name="Joly V."/>
            <person name="Sabar M."/>
            <person name="Matton D.P."/>
        </authorList>
    </citation>
    <scope>NUCLEOTIDE SEQUENCE</scope>
</reference>
<evidence type="ECO:0000313" key="2">
    <source>
        <dbReference type="EMBL" id="JAP29521.1"/>
    </source>
</evidence>
<feature type="compositionally biased region" description="Low complexity" evidence="1">
    <location>
        <begin position="8"/>
        <end position="21"/>
    </location>
</feature>
<proteinExistence type="predicted"/>
<dbReference type="EMBL" id="GEDG01009015">
    <property type="protein sequence ID" value="JAP29521.1"/>
    <property type="molecule type" value="Transcribed_RNA"/>
</dbReference>
<accession>A0A0V0IAI1</accession>
<feature type="region of interest" description="Disordered" evidence="1">
    <location>
        <begin position="1"/>
        <end position="21"/>
    </location>
</feature>
<evidence type="ECO:0000256" key="1">
    <source>
        <dbReference type="SAM" id="MobiDB-lite"/>
    </source>
</evidence>
<protein>
    <submittedName>
        <fullName evidence="2">Putative ovule protein</fullName>
    </submittedName>
</protein>